<sequence length="111" mass="11341">MALLWVAAVAAMTLGSARVTRHRADAAADLAALGAAARAVEGREMACRAAAGVVRNSGGRLAACSLHGRIAEVSVEMVLRVPFETDGLKVVSRARAGPVEQEGVASRPAAH</sequence>
<evidence type="ECO:0000313" key="1">
    <source>
        <dbReference type="EMBL" id="GAA2442260.1"/>
    </source>
</evidence>
<keyword evidence="2" id="KW-1185">Reference proteome</keyword>
<dbReference type="NCBIfam" id="TIGR03816">
    <property type="entry name" value="tadE_like_DECH"/>
    <property type="match status" value="1"/>
</dbReference>
<dbReference type="EMBL" id="BAAARW010000026">
    <property type="protein sequence ID" value="GAA2442260.1"/>
    <property type="molecule type" value="Genomic_DNA"/>
</dbReference>
<protein>
    <recommendedName>
        <fullName evidence="3">Helicase</fullName>
    </recommendedName>
</protein>
<reference evidence="1 2" key="1">
    <citation type="journal article" date="2019" name="Int. J. Syst. Evol. Microbiol.">
        <title>The Global Catalogue of Microorganisms (GCM) 10K type strain sequencing project: providing services to taxonomists for standard genome sequencing and annotation.</title>
        <authorList>
            <consortium name="The Broad Institute Genomics Platform"/>
            <consortium name="The Broad Institute Genome Sequencing Center for Infectious Disease"/>
            <person name="Wu L."/>
            <person name="Ma J."/>
        </authorList>
    </citation>
    <scope>NUCLEOTIDE SEQUENCE [LARGE SCALE GENOMIC DNA]</scope>
    <source>
        <strain evidence="1 2">JCM 3325</strain>
    </source>
</reference>
<evidence type="ECO:0000313" key="2">
    <source>
        <dbReference type="Proteomes" id="UP001501231"/>
    </source>
</evidence>
<comment type="caution">
    <text evidence="1">The sequence shown here is derived from an EMBL/GenBank/DDBJ whole genome shotgun (WGS) entry which is preliminary data.</text>
</comment>
<name>A0ABN3JZC9_9ACTN</name>
<organism evidence="1 2">
    <name type="scientific">Actinomadura vinacea</name>
    <dbReference type="NCBI Taxonomy" id="115336"/>
    <lineage>
        <taxon>Bacteria</taxon>
        <taxon>Bacillati</taxon>
        <taxon>Actinomycetota</taxon>
        <taxon>Actinomycetes</taxon>
        <taxon>Streptosporangiales</taxon>
        <taxon>Thermomonosporaceae</taxon>
        <taxon>Actinomadura</taxon>
    </lineage>
</organism>
<dbReference type="InterPro" id="IPR021202">
    <property type="entry name" value="Rv3654c-like"/>
</dbReference>
<dbReference type="Proteomes" id="UP001501231">
    <property type="component" value="Unassembled WGS sequence"/>
</dbReference>
<proteinExistence type="predicted"/>
<gene>
    <name evidence="1" type="ORF">GCM10010191_68230</name>
</gene>
<accession>A0ABN3JZC9</accession>
<evidence type="ECO:0008006" key="3">
    <source>
        <dbReference type="Google" id="ProtNLM"/>
    </source>
</evidence>